<reference evidence="1 2" key="1">
    <citation type="submission" date="2020-08" db="EMBL/GenBank/DDBJ databases">
        <title>Draft genome sequencing of an Anaerocolumna strain isolated from anoxic soil subjected to BSD treatment.</title>
        <authorList>
            <person name="Uek A."/>
            <person name="Tonouchi A."/>
        </authorList>
    </citation>
    <scope>NUCLEOTIDE SEQUENCE [LARGE SCALE GENOMIC DNA]</scope>
    <source>
        <strain evidence="1 2">CTTW</strain>
    </source>
</reference>
<sequence>MIIEISYIDRMKVINRFINYEVISSYNWIKKVKKTPWHMVNIEAMEFFLYILIVNSCYEYFICL</sequence>
<gene>
    <name evidence="1" type="ORF">bsdcttw_00140</name>
</gene>
<keyword evidence="2" id="KW-1185">Reference proteome</keyword>
<evidence type="ECO:0000313" key="2">
    <source>
        <dbReference type="Proteomes" id="UP000515703"/>
    </source>
</evidence>
<organism evidence="1 2">
    <name type="scientific">Anaerocolumna chitinilytica</name>
    <dbReference type="NCBI Taxonomy" id="1727145"/>
    <lineage>
        <taxon>Bacteria</taxon>
        <taxon>Bacillati</taxon>
        <taxon>Bacillota</taxon>
        <taxon>Clostridia</taxon>
        <taxon>Lachnospirales</taxon>
        <taxon>Lachnospiraceae</taxon>
        <taxon>Anaerocolumna</taxon>
    </lineage>
</organism>
<reference evidence="1 2" key="2">
    <citation type="submission" date="2020-08" db="EMBL/GenBank/DDBJ databases">
        <authorList>
            <person name="Ueki A."/>
            <person name="Tonouchi A."/>
        </authorList>
    </citation>
    <scope>NUCLEOTIDE SEQUENCE [LARGE SCALE GENOMIC DNA]</scope>
    <source>
        <strain evidence="1 2">CTTW</strain>
    </source>
</reference>
<dbReference type="Proteomes" id="UP000515703">
    <property type="component" value="Chromosome"/>
</dbReference>
<proteinExistence type="predicted"/>
<protein>
    <submittedName>
        <fullName evidence="1">Uncharacterized protein</fullName>
    </submittedName>
</protein>
<accession>A0A7I8DEK5</accession>
<evidence type="ECO:0000313" key="1">
    <source>
        <dbReference type="EMBL" id="BCJ96973.1"/>
    </source>
</evidence>
<dbReference type="EMBL" id="AP023368">
    <property type="protein sequence ID" value="BCJ96973.1"/>
    <property type="molecule type" value="Genomic_DNA"/>
</dbReference>
<dbReference type="AlphaFoldDB" id="A0A7I8DEK5"/>
<dbReference type="KEGG" id="acht:bsdcttw_00140"/>
<name>A0A7I8DEK5_9FIRM</name>